<dbReference type="EMBL" id="SLVM01000004">
    <property type="protein sequence ID" value="TCM86558.1"/>
    <property type="molecule type" value="Genomic_DNA"/>
</dbReference>
<name>A0A4R1YZ84_9RHOB</name>
<dbReference type="SMART" id="SM01101">
    <property type="entry name" value="CRISPR_assoc"/>
    <property type="match status" value="1"/>
</dbReference>
<dbReference type="RefSeq" id="WP_132693762.1">
    <property type="nucleotide sequence ID" value="NZ_SLVM01000004.1"/>
</dbReference>
<protein>
    <submittedName>
        <fullName evidence="1">CRISPR system Cascade subunit CasE</fullName>
    </submittedName>
</protein>
<evidence type="ECO:0000313" key="2">
    <source>
        <dbReference type="Proteomes" id="UP000295277"/>
    </source>
</evidence>
<organism evidence="1 2">
    <name type="scientific">Rhodovulum steppense</name>
    <dbReference type="NCBI Taxonomy" id="540251"/>
    <lineage>
        <taxon>Bacteria</taxon>
        <taxon>Pseudomonadati</taxon>
        <taxon>Pseudomonadota</taxon>
        <taxon>Alphaproteobacteria</taxon>
        <taxon>Rhodobacterales</taxon>
        <taxon>Paracoccaceae</taxon>
        <taxon>Rhodovulum</taxon>
    </lineage>
</organism>
<proteinExistence type="predicted"/>
<reference evidence="1 2" key="1">
    <citation type="submission" date="2019-03" db="EMBL/GenBank/DDBJ databases">
        <title>Genomic Encyclopedia of Type Strains, Phase IV (KMG-IV): sequencing the most valuable type-strain genomes for metagenomic binning, comparative biology and taxonomic classification.</title>
        <authorList>
            <person name="Goeker M."/>
        </authorList>
    </citation>
    <scope>NUCLEOTIDE SEQUENCE [LARGE SCALE GENOMIC DNA]</scope>
    <source>
        <strain evidence="1 2">DSM 21153</strain>
    </source>
</reference>
<dbReference type="SUPFAM" id="SSF117987">
    <property type="entry name" value="CRISPR-associated protein"/>
    <property type="match status" value="1"/>
</dbReference>
<dbReference type="OrthoDB" id="9795689at2"/>
<dbReference type="Pfam" id="PF08798">
    <property type="entry name" value="CRISPR_assoc"/>
    <property type="match status" value="1"/>
</dbReference>
<comment type="caution">
    <text evidence="1">The sequence shown here is derived from an EMBL/GenBank/DDBJ whole genome shotgun (WGS) entry which is preliminary data.</text>
</comment>
<dbReference type="AlphaFoldDB" id="A0A4R1YZ84"/>
<accession>A0A4R1YZ84</accession>
<sequence>MTIHLVELPVELRSLHLWAGRRGLGGSFDEGLALHHVLGEAFGPAMLQPFRLMVAPRARAGSLYAYSRHSADELRDAGSRGLTPGLADVVRLDRLRSLARPAESWTAGLRLGFDLRMRPVVRLASAFKGQTETGTQVNFRKGAEIDAFLAAALRGGAAEREAVYLDWLADRLAPAAELERDMSRLASFRRSTVQRSGRRIEGPDATVHGTLTITDPDAFAGLLARGVGRHRAYGYGMLLLRPLQRKRAC</sequence>
<dbReference type="InterPro" id="IPR010179">
    <property type="entry name" value="CRISPR-assoc_prot_Cse3"/>
</dbReference>
<evidence type="ECO:0000313" key="1">
    <source>
        <dbReference type="EMBL" id="TCM86558.1"/>
    </source>
</evidence>
<dbReference type="Gene3D" id="3.30.70.1210">
    <property type="entry name" value="Crispr-associated protein, domain 2"/>
    <property type="match status" value="1"/>
</dbReference>
<dbReference type="Proteomes" id="UP000295277">
    <property type="component" value="Unassembled WGS sequence"/>
</dbReference>
<gene>
    <name evidence="1" type="ORF">EV216_104109</name>
</gene>
<keyword evidence="2" id="KW-1185">Reference proteome</keyword>